<protein>
    <submittedName>
        <fullName evidence="3">Uncharacterized protein</fullName>
    </submittedName>
</protein>
<name>A0AAV3QIB8_LITER</name>
<dbReference type="AlphaFoldDB" id="A0AAV3QIB8"/>
<evidence type="ECO:0000313" key="4">
    <source>
        <dbReference type="Proteomes" id="UP001454036"/>
    </source>
</evidence>
<sequence length="197" mass="22319">MASQGRDKRPQTSPEPEDLPKTGIPPHSFPEYDPLMAPGFICSEFLERPYTLLGRKQMGNAGFEWARRANSHDFENQRLMAQVPSEKEASLEEEMAKLKEDLAKSQRINSLILTEKRKLNEDYLGLHNKYENVSAECRKLKDESSGFDCQITQLSGIRDAALAEASCAREEVKELQEEVQALKDAATRHPKEIWAAV</sequence>
<gene>
    <name evidence="3" type="ORF">LIER_19182</name>
</gene>
<evidence type="ECO:0000256" key="1">
    <source>
        <dbReference type="SAM" id="Coils"/>
    </source>
</evidence>
<keyword evidence="4" id="KW-1185">Reference proteome</keyword>
<evidence type="ECO:0000256" key="2">
    <source>
        <dbReference type="SAM" id="MobiDB-lite"/>
    </source>
</evidence>
<feature type="compositionally biased region" description="Basic and acidic residues" evidence="2">
    <location>
        <begin position="1"/>
        <end position="10"/>
    </location>
</feature>
<reference evidence="3 4" key="1">
    <citation type="submission" date="2024-01" db="EMBL/GenBank/DDBJ databases">
        <title>The complete chloroplast genome sequence of Lithospermum erythrorhizon: insights into the phylogenetic relationship among Boraginaceae species and the maternal lineages of purple gromwells.</title>
        <authorList>
            <person name="Okada T."/>
            <person name="Watanabe K."/>
        </authorList>
    </citation>
    <scope>NUCLEOTIDE SEQUENCE [LARGE SCALE GENOMIC DNA]</scope>
</reference>
<accession>A0AAV3QIB8</accession>
<keyword evidence="1" id="KW-0175">Coiled coil</keyword>
<feature type="coiled-coil region" evidence="1">
    <location>
        <begin position="88"/>
        <end position="192"/>
    </location>
</feature>
<organism evidence="3 4">
    <name type="scientific">Lithospermum erythrorhizon</name>
    <name type="common">Purple gromwell</name>
    <name type="synonym">Lithospermum officinale var. erythrorhizon</name>
    <dbReference type="NCBI Taxonomy" id="34254"/>
    <lineage>
        <taxon>Eukaryota</taxon>
        <taxon>Viridiplantae</taxon>
        <taxon>Streptophyta</taxon>
        <taxon>Embryophyta</taxon>
        <taxon>Tracheophyta</taxon>
        <taxon>Spermatophyta</taxon>
        <taxon>Magnoliopsida</taxon>
        <taxon>eudicotyledons</taxon>
        <taxon>Gunneridae</taxon>
        <taxon>Pentapetalae</taxon>
        <taxon>asterids</taxon>
        <taxon>lamiids</taxon>
        <taxon>Boraginales</taxon>
        <taxon>Boraginaceae</taxon>
        <taxon>Boraginoideae</taxon>
        <taxon>Lithospermeae</taxon>
        <taxon>Lithospermum</taxon>
    </lineage>
</organism>
<comment type="caution">
    <text evidence="3">The sequence shown here is derived from an EMBL/GenBank/DDBJ whole genome shotgun (WGS) entry which is preliminary data.</text>
</comment>
<dbReference type="EMBL" id="BAABME010004702">
    <property type="protein sequence ID" value="GAA0163275.1"/>
    <property type="molecule type" value="Genomic_DNA"/>
</dbReference>
<dbReference type="Proteomes" id="UP001454036">
    <property type="component" value="Unassembled WGS sequence"/>
</dbReference>
<feature type="region of interest" description="Disordered" evidence="2">
    <location>
        <begin position="1"/>
        <end position="31"/>
    </location>
</feature>
<evidence type="ECO:0000313" key="3">
    <source>
        <dbReference type="EMBL" id="GAA0163275.1"/>
    </source>
</evidence>
<proteinExistence type="predicted"/>